<dbReference type="PIRSF" id="PIRSF005902">
    <property type="entry name" value="DNase_TatD"/>
    <property type="match status" value="1"/>
</dbReference>
<evidence type="ECO:0000313" key="5">
    <source>
        <dbReference type="EMBL" id="AJQ94034.1"/>
    </source>
</evidence>
<dbReference type="InterPro" id="IPR018228">
    <property type="entry name" value="DNase_TatD-rel_CS"/>
</dbReference>
<feature type="binding site" evidence="4">
    <location>
        <position position="201"/>
    </location>
    <ligand>
        <name>a divalent metal cation</name>
        <dbReference type="ChEBI" id="CHEBI:60240"/>
        <label>1</label>
    </ligand>
</feature>
<dbReference type="AlphaFoldDB" id="A0A0C5VUE7"/>
<dbReference type="EMBL" id="CP007142">
    <property type="protein sequence ID" value="AJQ94034.1"/>
    <property type="molecule type" value="Genomic_DNA"/>
</dbReference>
<protein>
    <submittedName>
        <fullName evidence="5">Mg-dependent DNase</fullName>
    </submittedName>
</protein>
<dbReference type="Gene3D" id="3.20.20.140">
    <property type="entry name" value="Metal-dependent hydrolases"/>
    <property type="match status" value="1"/>
</dbReference>
<evidence type="ECO:0000256" key="4">
    <source>
        <dbReference type="PIRSR" id="PIRSR005902-1"/>
    </source>
</evidence>
<sequence length="256" mass="28594">MLIDSHCHLDFETFDSDRQRIIESCRQHNICGFMVPSVAPRFWPRQLRLASEYPEVALALGLHPWYVSEAAIESLRDLAKVLDSSPAPVLAIGETGLDKLKGNPELQLLSLKYQLGVAQELDKPVILHSVKTHARLQDILRDYPGVRGVVHGFSGSYEDAMRFIDIGFKVGIGGLITRPNARKIRAAVTRLPLHSMVLETDAPDMGLYGHEGSRNSPENLVLILNCLAELRQQDPESIQRAVLSNTRELFTWPPSV</sequence>
<gene>
    <name evidence="5" type="ORF">YC6258_01990</name>
</gene>
<dbReference type="FunFam" id="3.20.20.140:FF:000005">
    <property type="entry name" value="TatD family hydrolase"/>
    <property type="match status" value="1"/>
</dbReference>
<dbReference type="InterPro" id="IPR032466">
    <property type="entry name" value="Metal_Hydrolase"/>
</dbReference>
<evidence type="ECO:0000256" key="1">
    <source>
        <dbReference type="ARBA" id="ARBA00009275"/>
    </source>
</evidence>
<dbReference type="Pfam" id="PF01026">
    <property type="entry name" value="TatD_DNase"/>
    <property type="match status" value="1"/>
</dbReference>
<dbReference type="SUPFAM" id="SSF51556">
    <property type="entry name" value="Metallo-dependent hydrolases"/>
    <property type="match status" value="1"/>
</dbReference>
<comment type="similarity">
    <text evidence="1">Belongs to the metallo-dependent hydrolases superfamily. TatD-type hydrolase family.</text>
</comment>
<name>A0A0C5VUE7_9GAMM</name>
<evidence type="ECO:0000313" key="6">
    <source>
        <dbReference type="Proteomes" id="UP000032266"/>
    </source>
</evidence>
<evidence type="ECO:0000256" key="3">
    <source>
        <dbReference type="ARBA" id="ARBA00022801"/>
    </source>
</evidence>
<feature type="binding site" evidence="4">
    <location>
        <position position="8"/>
    </location>
    <ligand>
        <name>a divalent metal cation</name>
        <dbReference type="ChEBI" id="CHEBI:60240"/>
        <label>1</label>
    </ligand>
</feature>
<feature type="binding site" evidence="4">
    <location>
        <position position="151"/>
    </location>
    <ligand>
        <name>a divalent metal cation</name>
        <dbReference type="ChEBI" id="CHEBI:60240"/>
        <label>2</label>
    </ligand>
</feature>
<dbReference type="PANTHER" id="PTHR46124:SF3">
    <property type="entry name" value="HYDROLASE"/>
    <property type="match status" value="1"/>
</dbReference>
<dbReference type="PANTHER" id="PTHR46124">
    <property type="entry name" value="D-AMINOACYL-TRNA DEACYLASE"/>
    <property type="match status" value="1"/>
</dbReference>
<keyword evidence="2 4" id="KW-0479">Metal-binding</keyword>
<dbReference type="PATRIC" id="fig|1445510.3.peg.1947"/>
<organism evidence="5 6">
    <name type="scientific">Gynuella sunshinyii YC6258</name>
    <dbReference type="NCBI Taxonomy" id="1445510"/>
    <lineage>
        <taxon>Bacteria</taxon>
        <taxon>Pseudomonadati</taxon>
        <taxon>Pseudomonadota</taxon>
        <taxon>Gammaproteobacteria</taxon>
        <taxon>Oceanospirillales</taxon>
        <taxon>Saccharospirillaceae</taxon>
        <taxon>Gynuella</taxon>
    </lineage>
</organism>
<feature type="binding site" evidence="4">
    <location>
        <position position="94"/>
    </location>
    <ligand>
        <name>a divalent metal cation</name>
        <dbReference type="ChEBI" id="CHEBI:60240"/>
        <label>1</label>
    </ligand>
</feature>
<dbReference type="GO" id="GO:0016788">
    <property type="term" value="F:hydrolase activity, acting on ester bonds"/>
    <property type="evidence" value="ECO:0007669"/>
    <property type="project" value="InterPro"/>
</dbReference>
<reference evidence="5 6" key="1">
    <citation type="submission" date="2014-01" db="EMBL/GenBank/DDBJ databases">
        <title>Full genme sequencing of cellulolytic bacterium Gynuella sunshinyii YC6258T gen. nov., sp. nov.</title>
        <authorList>
            <person name="Khan H."/>
            <person name="Chung E.J."/>
            <person name="Chung Y.R."/>
        </authorList>
    </citation>
    <scope>NUCLEOTIDE SEQUENCE [LARGE SCALE GENOMIC DNA]</scope>
    <source>
        <strain evidence="5 6">YC6258</strain>
    </source>
</reference>
<dbReference type="GO" id="GO:0046872">
    <property type="term" value="F:metal ion binding"/>
    <property type="evidence" value="ECO:0007669"/>
    <property type="project" value="UniProtKB-KW"/>
</dbReference>
<dbReference type="PROSITE" id="PS01137">
    <property type="entry name" value="TATD_1"/>
    <property type="match status" value="1"/>
</dbReference>
<keyword evidence="6" id="KW-1185">Reference proteome</keyword>
<evidence type="ECO:0000256" key="2">
    <source>
        <dbReference type="ARBA" id="ARBA00022723"/>
    </source>
</evidence>
<dbReference type="RefSeq" id="WP_044616648.1">
    <property type="nucleotide sequence ID" value="NZ_CP007142.1"/>
</dbReference>
<dbReference type="CDD" id="cd01310">
    <property type="entry name" value="TatD_DNAse"/>
    <property type="match status" value="1"/>
</dbReference>
<accession>A0A0C5VUE7</accession>
<dbReference type="HOGENOM" id="CLU_031506_0_1_6"/>
<dbReference type="KEGG" id="gsn:YC6258_01990"/>
<dbReference type="STRING" id="1445510.YC6258_01990"/>
<feature type="binding site" evidence="4">
    <location>
        <position position="128"/>
    </location>
    <ligand>
        <name>a divalent metal cation</name>
        <dbReference type="ChEBI" id="CHEBI:60240"/>
        <label>2</label>
    </ligand>
</feature>
<dbReference type="GO" id="GO:0005829">
    <property type="term" value="C:cytosol"/>
    <property type="evidence" value="ECO:0007669"/>
    <property type="project" value="TreeGrafter"/>
</dbReference>
<feature type="binding site" evidence="4">
    <location>
        <position position="6"/>
    </location>
    <ligand>
        <name>a divalent metal cation</name>
        <dbReference type="ChEBI" id="CHEBI:60240"/>
        <label>1</label>
    </ligand>
</feature>
<keyword evidence="3" id="KW-0378">Hydrolase</keyword>
<proteinExistence type="inferred from homology"/>
<dbReference type="InterPro" id="IPR001130">
    <property type="entry name" value="TatD-like"/>
</dbReference>
<dbReference type="Proteomes" id="UP000032266">
    <property type="component" value="Chromosome"/>
</dbReference>